<gene>
    <name evidence="2" type="ORF">K227x_07770</name>
</gene>
<evidence type="ECO:0000313" key="3">
    <source>
        <dbReference type="Proteomes" id="UP000318538"/>
    </source>
</evidence>
<evidence type="ECO:0000256" key="1">
    <source>
        <dbReference type="SAM" id="MobiDB-lite"/>
    </source>
</evidence>
<dbReference type="Proteomes" id="UP000318538">
    <property type="component" value="Chromosome"/>
</dbReference>
<organism evidence="2 3">
    <name type="scientific">Rubripirellula lacrimiformis</name>
    <dbReference type="NCBI Taxonomy" id="1930273"/>
    <lineage>
        <taxon>Bacteria</taxon>
        <taxon>Pseudomonadati</taxon>
        <taxon>Planctomycetota</taxon>
        <taxon>Planctomycetia</taxon>
        <taxon>Pirellulales</taxon>
        <taxon>Pirellulaceae</taxon>
        <taxon>Rubripirellula</taxon>
    </lineage>
</organism>
<feature type="region of interest" description="Disordered" evidence="1">
    <location>
        <begin position="84"/>
        <end position="105"/>
    </location>
</feature>
<dbReference type="AlphaFoldDB" id="A0A517N5L3"/>
<feature type="compositionally biased region" description="Polar residues" evidence="1">
    <location>
        <begin position="85"/>
        <end position="98"/>
    </location>
</feature>
<keyword evidence="3" id="KW-1185">Reference proteome</keyword>
<accession>A0A517N5L3</accession>
<reference evidence="2 3" key="1">
    <citation type="submission" date="2019-02" db="EMBL/GenBank/DDBJ databases">
        <title>Deep-cultivation of Planctomycetes and their phenomic and genomic characterization uncovers novel biology.</title>
        <authorList>
            <person name="Wiegand S."/>
            <person name="Jogler M."/>
            <person name="Boedeker C."/>
            <person name="Pinto D."/>
            <person name="Vollmers J."/>
            <person name="Rivas-Marin E."/>
            <person name="Kohn T."/>
            <person name="Peeters S.H."/>
            <person name="Heuer A."/>
            <person name="Rast P."/>
            <person name="Oberbeckmann S."/>
            <person name="Bunk B."/>
            <person name="Jeske O."/>
            <person name="Meyerdierks A."/>
            <person name="Storesund J.E."/>
            <person name="Kallscheuer N."/>
            <person name="Luecker S."/>
            <person name="Lage O.M."/>
            <person name="Pohl T."/>
            <person name="Merkel B.J."/>
            <person name="Hornburger P."/>
            <person name="Mueller R.-W."/>
            <person name="Bruemmer F."/>
            <person name="Labrenz M."/>
            <person name="Spormann A.M."/>
            <person name="Op den Camp H."/>
            <person name="Overmann J."/>
            <person name="Amann R."/>
            <person name="Jetten M.S.M."/>
            <person name="Mascher T."/>
            <person name="Medema M.H."/>
            <person name="Devos D.P."/>
            <person name="Kaster A.-K."/>
            <person name="Ovreas L."/>
            <person name="Rohde M."/>
            <person name="Galperin M.Y."/>
            <person name="Jogler C."/>
        </authorList>
    </citation>
    <scope>NUCLEOTIDE SEQUENCE [LARGE SCALE GENOMIC DNA]</scope>
    <source>
        <strain evidence="2 3">K22_7</strain>
    </source>
</reference>
<feature type="region of interest" description="Disordered" evidence="1">
    <location>
        <begin position="43"/>
        <end position="62"/>
    </location>
</feature>
<dbReference type="EMBL" id="CP036525">
    <property type="protein sequence ID" value="QDT02401.1"/>
    <property type="molecule type" value="Genomic_DNA"/>
</dbReference>
<dbReference type="KEGG" id="rlc:K227x_07770"/>
<sequence>MTQDWEDRTCEVGGGDRIVQIGPDFARVDASVFHYGYRSEQLEKNDVASPSQPLGRQPRFNAGPAAISLGEAKASCRVGGPHGFSVTTAASPQPSSPWITEAPLR</sequence>
<protein>
    <submittedName>
        <fullName evidence="2">Uncharacterized protein</fullName>
    </submittedName>
</protein>
<proteinExistence type="predicted"/>
<name>A0A517N5L3_9BACT</name>
<evidence type="ECO:0000313" key="2">
    <source>
        <dbReference type="EMBL" id="QDT02401.1"/>
    </source>
</evidence>